<protein>
    <recommendedName>
        <fullName evidence="3">Nuclease SbcCD subunit C</fullName>
    </recommendedName>
</protein>
<feature type="coiled-coil region" evidence="4">
    <location>
        <begin position="657"/>
        <end position="754"/>
    </location>
</feature>
<dbReference type="RefSeq" id="WP_045806164.1">
    <property type="nucleotide sequence ID" value="NZ_JZCR01000002.1"/>
</dbReference>
<organism evidence="6 7">
    <name type="scientific">Levilactobacillus spicheri</name>
    <dbReference type="NCBI Taxonomy" id="216463"/>
    <lineage>
        <taxon>Bacteria</taxon>
        <taxon>Bacillati</taxon>
        <taxon>Bacillota</taxon>
        <taxon>Bacilli</taxon>
        <taxon>Lactobacillales</taxon>
        <taxon>Lactobacillaceae</taxon>
        <taxon>Levilactobacillus</taxon>
    </lineage>
</organism>
<accession>A0A0F3RVP3</accession>
<comment type="subunit">
    <text evidence="2">Heterodimer of SbcC and SbcD.</text>
</comment>
<feature type="domain" description="Rad50/SbcC-type AAA" evidence="5">
    <location>
        <begin position="6"/>
        <end position="209"/>
    </location>
</feature>
<dbReference type="SUPFAM" id="SSF52540">
    <property type="entry name" value="P-loop containing nucleoside triphosphate hydrolases"/>
    <property type="match status" value="1"/>
</dbReference>
<comment type="similarity">
    <text evidence="1">Belongs to the SMC family. SbcC subfamily.</text>
</comment>
<sequence length="1055" mass="115980">MTPQTLHLEYFGPYRDTTIDFTKFTSTPLFLISGKTGTGKTTIFDGMCYALFDQTSGNDRKPQAMRSDFATFADPTRVTFTFTHRDRRYEIVREPAQTLNKKRGTGVTDVAASVTLTVWDGETEIDQLTKAGKVHDYLENLLQMDGQQFAQIVLLPQGEFRRFLIASSDDKAAVLEQLFHTKIFARWAERLNDQLRRDRQANQAALAELTRVQQSLVWDPDNQATAADLLTAGKTTELTALMTEQQAATKAAEEQATTAYQAAQNRVQALTRQDTKEEQLVADRHQLATLQTMQRELAAQQPAMQVLATTIADLEWAQHVHPKWTAWQQAQQTQQRREVASQHATDQLTQAQAAYQAAQDARTAADDLPARITQQQNRQAQNARIRPIYEQIDQAQTAQRQAQQQQAQAAAAVTDAQTALQRNARDQAAQQAIIDQQATLYATNQRLTQTAQHLTEWQKQGQTLQQAQRAAADQQTRVTQLATQVTQAQAAAQTAQQTADDQYQARLRGQIAELSAQLTPGSPCPVCGSTTHPQPATPGTATVTVTAAAVRAAQATATQKQQVVNRLEAELTQLRTTVAEQTRQNDQALGTLRTTLTDLAGVTAEATVTDLLTIVAREQAQTTQALRANQQQLTAVATAQQRLATLVAAATDQQTAVTQAQAAAQAAQTTLARLTAQLATQRAQLDPDAPTFAAFSAQERQLTAELQRNQAQLTALDQRVTQTQQAAAVAQTNVKNAQAERVASQRAVQEARTALEAALADRQLTVTDDQAQLTDWFAALPTLPAKRQTLQAFQTQQERTAATLGEVTKRIGKQPAPDRERTQAALAAERQTVAQLQDQRYAYQNQWQQNQDRLAELTQQLADRQTAAQRTQELAELAGVLNGDGPNSKVGLERYVLQTYLRQILTVGNHRLQQLTNGRYQFVIDETPAASKKRSGLEIDVYDDHVGEQRSVHTLSGGESFIAALALALALGEVIQRTTGSVDVDALFIDEGFGSLDEDALMTALDSLEAVEGQHRMIGIISHVSELRTQVPNQLQVIGDGNGESHVHYQTIADL</sequence>
<dbReference type="PANTHER" id="PTHR32114:SF2">
    <property type="entry name" value="ABC TRANSPORTER ABCH.3"/>
    <property type="match status" value="1"/>
</dbReference>
<dbReference type="GO" id="GO:0006302">
    <property type="term" value="P:double-strand break repair"/>
    <property type="evidence" value="ECO:0007669"/>
    <property type="project" value="InterPro"/>
</dbReference>
<dbReference type="PATRIC" id="fig|216463.3.peg.1057"/>
<dbReference type="PANTHER" id="PTHR32114">
    <property type="entry name" value="ABC TRANSPORTER ABCH.3"/>
    <property type="match status" value="1"/>
</dbReference>
<dbReference type="Proteomes" id="UP000033491">
    <property type="component" value="Unassembled WGS sequence"/>
</dbReference>
<dbReference type="Pfam" id="PF13558">
    <property type="entry name" value="SbcC_Walker_B"/>
    <property type="match status" value="1"/>
</dbReference>
<name>A0A0F3RVP3_9LACO</name>
<evidence type="ECO:0000313" key="7">
    <source>
        <dbReference type="Proteomes" id="UP000033491"/>
    </source>
</evidence>
<evidence type="ECO:0000259" key="5">
    <source>
        <dbReference type="Pfam" id="PF13476"/>
    </source>
</evidence>
<reference evidence="6 7" key="1">
    <citation type="submission" date="2015-03" db="EMBL/GenBank/DDBJ databases">
        <authorList>
            <person name="Zheng J."/>
            <person name="Ganezle M."/>
        </authorList>
    </citation>
    <scope>NUCLEOTIDE SEQUENCE [LARGE SCALE GENOMIC DNA]</scope>
    <source>
        <strain evidence="6 7">LP38</strain>
    </source>
</reference>
<feature type="coiled-coil region" evidence="4">
    <location>
        <begin position="550"/>
        <end position="584"/>
    </location>
</feature>
<dbReference type="InterPro" id="IPR038729">
    <property type="entry name" value="Rad50/SbcC_AAA"/>
</dbReference>
<dbReference type="AlphaFoldDB" id="A0A0F3RVP3"/>
<gene>
    <name evidence="6" type="ORF">VC81_00380</name>
</gene>
<evidence type="ECO:0000256" key="3">
    <source>
        <dbReference type="ARBA" id="ARBA00013368"/>
    </source>
</evidence>
<dbReference type="EMBL" id="JZCR01000002">
    <property type="protein sequence ID" value="KJW13965.1"/>
    <property type="molecule type" value="Genomic_DNA"/>
</dbReference>
<evidence type="ECO:0000256" key="2">
    <source>
        <dbReference type="ARBA" id="ARBA00011322"/>
    </source>
</evidence>
<dbReference type="Gene3D" id="3.40.50.300">
    <property type="entry name" value="P-loop containing nucleotide triphosphate hydrolases"/>
    <property type="match status" value="2"/>
</dbReference>
<comment type="caution">
    <text evidence="6">The sequence shown here is derived from an EMBL/GenBank/DDBJ whole genome shotgun (WGS) entry which is preliminary data.</text>
</comment>
<dbReference type="GO" id="GO:0016887">
    <property type="term" value="F:ATP hydrolysis activity"/>
    <property type="evidence" value="ECO:0007669"/>
    <property type="project" value="InterPro"/>
</dbReference>
<evidence type="ECO:0000256" key="4">
    <source>
        <dbReference type="SAM" id="Coils"/>
    </source>
</evidence>
<dbReference type="InterPro" id="IPR027417">
    <property type="entry name" value="P-loop_NTPase"/>
</dbReference>
<feature type="coiled-coil region" evidence="4">
    <location>
        <begin position="819"/>
        <end position="874"/>
    </location>
</feature>
<evidence type="ECO:0000256" key="1">
    <source>
        <dbReference type="ARBA" id="ARBA00006930"/>
    </source>
</evidence>
<dbReference type="STRING" id="216463.VC81_00380"/>
<dbReference type="OrthoDB" id="9795626at2"/>
<keyword evidence="4" id="KW-0175">Coiled coil</keyword>
<dbReference type="Pfam" id="PF13476">
    <property type="entry name" value="AAA_23"/>
    <property type="match status" value="1"/>
</dbReference>
<proteinExistence type="inferred from homology"/>
<evidence type="ECO:0000313" key="6">
    <source>
        <dbReference type="EMBL" id="KJW13965.1"/>
    </source>
</evidence>